<dbReference type="CDD" id="cd06579">
    <property type="entry name" value="TM_PBP1_transp_AraH_like"/>
    <property type="match status" value="1"/>
</dbReference>
<feature type="transmembrane region" description="Helical" evidence="6">
    <location>
        <begin position="52"/>
        <end position="76"/>
    </location>
</feature>
<feature type="transmembrane region" description="Helical" evidence="6">
    <location>
        <begin position="172"/>
        <end position="191"/>
    </location>
</feature>
<keyword evidence="2" id="KW-1003">Cell membrane</keyword>
<keyword evidence="4 6" id="KW-1133">Transmembrane helix</keyword>
<feature type="transmembrane region" description="Helical" evidence="6">
    <location>
        <begin position="83"/>
        <end position="100"/>
    </location>
</feature>
<evidence type="ECO:0000256" key="6">
    <source>
        <dbReference type="SAM" id="Phobius"/>
    </source>
</evidence>
<protein>
    <submittedName>
        <fullName evidence="7">ABC transporter,permease,likely transports galactose and,to a lesser extent,L-arabinose,glucose,D-arabinose,L-fucose and D-fucose</fullName>
    </submittedName>
</protein>
<gene>
    <name evidence="7" type="ORF">KL86PLE_40313</name>
</gene>
<dbReference type="AlphaFoldDB" id="A0A212LG86"/>
<dbReference type="GO" id="GO:0005886">
    <property type="term" value="C:plasma membrane"/>
    <property type="evidence" value="ECO:0007669"/>
    <property type="project" value="UniProtKB-SubCell"/>
</dbReference>
<sequence>MTTLVSPLRRPRSSVFGSRARTLLMLRRLLPALTFFLVLGVTVWLNPRVASYNGFTLMLGLTVPIMLATLAQMFIITIGDFDFSIGAFVSFVACVGATMLTDRPLLAITFLACGIFAYAAAAVVIELRRLPSIVVTLGLSFVWSGVAVLLLPSPGGRAPDWLHGLMTLRPPLVPLPFVIAVLCGLVLHWFLMRSSFGVLLRGAGGSRMALTRARWSILGIRVVLYALAGLFGVLAGLSLLGLATSADANMASRYTLLSVAGVILGGGEFTGGRVSPIGAVFGALTLGLTATLLTFMRISPDWQIGAQGIVLIMVLALRVAINTLGRRSDGESR</sequence>
<feature type="transmembrane region" description="Helical" evidence="6">
    <location>
        <begin position="29"/>
        <end position="46"/>
    </location>
</feature>
<comment type="subcellular location">
    <subcellularLocation>
        <location evidence="1">Cell membrane</location>
        <topology evidence="1">Multi-pass membrane protein</topology>
    </subcellularLocation>
</comment>
<evidence type="ECO:0000313" key="7">
    <source>
        <dbReference type="EMBL" id="SCM76508.1"/>
    </source>
</evidence>
<feature type="transmembrane region" description="Helical" evidence="6">
    <location>
        <begin position="251"/>
        <end position="270"/>
    </location>
</feature>
<feature type="transmembrane region" description="Helical" evidence="6">
    <location>
        <begin position="304"/>
        <end position="324"/>
    </location>
</feature>
<name>A0A212LG86_9HYPH</name>
<evidence type="ECO:0000256" key="1">
    <source>
        <dbReference type="ARBA" id="ARBA00004651"/>
    </source>
</evidence>
<dbReference type="EMBL" id="FMJD01000008">
    <property type="protein sequence ID" value="SCM76508.1"/>
    <property type="molecule type" value="Genomic_DNA"/>
</dbReference>
<evidence type="ECO:0000256" key="2">
    <source>
        <dbReference type="ARBA" id="ARBA00022475"/>
    </source>
</evidence>
<feature type="transmembrane region" description="Helical" evidence="6">
    <location>
        <begin position="132"/>
        <end position="152"/>
    </location>
</feature>
<evidence type="ECO:0000256" key="4">
    <source>
        <dbReference type="ARBA" id="ARBA00022989"/>
    </source>
</evidence>
<accession>A0A212LG86</accession>
<feature type="transmembrane region" description="Helical" evidence="6">
    <location>
        <begin position="222"/>
        <end position="245"/>
    </location>
</feature>
<keyword evidence="5 6" id="KW-0472">Membrane</keyword>
<keyword evidence="3 6" id="KW-0812">Transmembrane</keyword>
<proteinExistence type="predicted"/>
<feature type="transmembrane region" description="Helical" evidence="6">
    <location>
        <begin position="277"/>
        <end position="298"/>
    </location>
</feature>
<dbReference type="GO" id="GO:0022857">
    <property type="term" value="F:transmembrane transporter activity"/>
    <property type="evidence" value="ECO:0007669"/>
    <property type="project" value="InterPro"/>
</dbReference>
<organism evidence="7">
    <name type="scientific">uncultured Pleomorphomonas sp</name>
    <dbReference type="NCBI Taxonomy" id="442121"/>
    <lineage>
        <taxon>Bacteria</taxon>
        <taxon>Pseudomonadati</taxon>
        <taxon>Pseudomonadota</taxon>
        <taxon>Alphaproteobacteria</taxon>
        <taxon>Hyphomicrobiales</taxon>
        <taxon>Pleomorphomonadaceae</taxon>
        <taxon>Pleomorphomonas</taxon>
        <taxon>environmental samples</taxon>
    </lineage>
</organism>
<evidence type="ECO:0000256" key="5">
    <source>
        <dbReference type="ARBA" id="ARBA00023136"/>
    </source>
</evidence>
<feature type="transmembrane region" description="Helical" evidence="6">
    <location>
        <begin position="106"/>
        <end position="125"/>
    </location>
</feature>
<dbReference type="Pfam" id="PF02653">
    <property type="entry name" value="BPD_transp_2"/>
    <property type="match status" value="1"/>
</dbReference>
<reference evidence="7" key="1">
    <citation type="submission" date="2016-08" db="EMBL/GenBank/DDBJ databases">
        <authorList>
            <person name="Seilhamer J.J."/>
        </authorList>
    </citation>
    <scope>NUCLEOTIDE SEQUENCE</scope>
    <source>
        <strain evidence="7">86</strain>
    </source>
</reference>
<dbReference type="PANTHER" id="PTHR32196">
    <property type="entry name" value="ABC TRANSPORTER PERMEASE PROTEIN YPHD-RELATED-RELATED"/>
    <property type="match status" value="1"/>
</dbReference>
<evidence type="ECO:0000256" key="3">
    <source>
        <dbReference type="ARBA" id="ARBA00022692"/>
    </source>
</evidence>
<dbReference type="InterPro" id="IPR001851">
    <property type="entry name" value="ABC_transp_permease"/>
</dbReference>